<dbReference type="PIRSF" id="PIRSF002741">
    <property type="entry name" value="MppA"/>
    <property type="match status" value="1"/>
</dbReference>
<evidence type="ECO:0000313" key="3">
    <source>
        <dbReference type="EMBL" id="OAH57961.1"/>
    </source>
</evidence>
<dbReference type="AlphaFoldDB" id="A0A177KZJ4"/>
<keyword evidence="1" id="KW-1133">Transmembrane helix</keyword>
<dbReference type="InterPro" id="IPR030678">
    <property type="entry name" value="Peptide/Ni-bd"/>
</dbReference>
<dbReference type="Proteomes" id="UP000077271">
    <property type="component" value="Unassembled WGS sequence"/>
</dbReference>
<feature type="domain" description="Solute-binding protein family 5" evidence="2">
    <location>
        <begin position="93"/>
        <end position="465"/>
    </location>
</feature>
<dbReference type="SUPFAM" id="SSF53850">
    <property type="entry name" value="Periplasmic binding protein-like II"/>
    <property type="match status" value="1"/>
</dbReference>
<dbReference type="CDD" id="cd08489">
    <property type="entry name" value="PBP2_NikA"/>
    <property type="match status" value="1"/>
</dbReference>
<dbReference type="NCBIfam" id="TIGR02294">
    <property type="entry name" value="nickel_nikA"/>
    <property type="match status" value="1"/>
</dbReference>
<name>A0A177KZJ4_9BACI</name>
<dbReference type="Gene3D" id="3.40.190.10">
    <property type="entry name" value="Periplasmic binding protein-like II"/>
    <property type="match status" value="1"/>
</dbReference>
<dbReference type="GO" id="GO:1904680">
    <property type="term" value="F:peptide transmembrane transporter activity"/>
    <property type="evidence" value="ECO:0007669"/>
    <property type="project" value="TreeGrafter"/>
</dbReference>
<dbReference type="GO" id="GO:0015833">
    <property type="term" value="P:peptide transport"/>
    <property type="evidence" value="ECO:0007669"/>
    <property type="project" value="TreeGrafter"/>
</dbReference>
<dbReference type="InterPro" id="IPR039424">
    <property type="entry name" value="SBP_5"/>
</dbReference>
<dbReference type="GO" id="GO:0015675">
    <property type="term" value="P:nickel cation transport"/>
    <property type="evidence" value="ECO:0007669"/>
    <property type="project" value="InterPro"/>
</dbReference>
<dbReference type="PANTHER" id="PTHR30290">
    <property type="entry name" value="PERIPLASMIC BINDING COMPONENT OF ABC TRANSPORTER"/>
    <property type="match status" value="1"/>
</dbReference>
<accession>A0A177KZJ4</accession>
<sequence length="548" mass="61919">MRCCKLNSRKSSNLFSIFAIIVALSMLIMGCSQGDKANSQNNVNTQDTSHANTMTLSWNKDIGPLNPHMYAPNEWFAQAMVYESLVQYVEGGKIEPALAESWDISKDGKEYTFHLRQGVKFSDGSDFNSNIAKKNLDAILANANKHDWLELINQMKSVEAVDDYTLKISFKNPYYPVLQELALIRPVRFLGEAGFPDSGNNTEEIKKPIGTGPWVLSEYKKDEYATFTRNENYWGEKPKLEKVVVKIIPDGETRVLAFEKGELDLIFGTGLISLDSFKSLKESGKYEAKFSEPLSTRVLAVNSNKGATKDLKVRQALQYGLNKQALIDNLFYGFEKKADTLFAPNFPYSNLGLKPMDYDIEKAKQLLDESGWKLSDGKQMREKDGKPLELDFAYVSDDNVQKAVAEAMQGEYSKLGIKVNLVGSEYQSHVKKQKNGEFNLIFSETWGAPYDPHSLVATMRHPSHGDYQAQLGLPMKKEIDQKINEVLISTDEKTRQDLYKYILGTLHEQAVYLPISYISNIAVYQKNVSGVTFTPQQYEVPLQDIEIK</sequence>
<evidence type="ECO:0000313" key="4">
    <source>
        <dbReference type="Proteomes" id="UP000077271"/>
    </source>
</evidence>
<keyword evidence="1" id="KW-0812">Transmembrane</keyword>
<dbReference type="PROSITE" id="PS51257">
    <property type="entry name" value="PROKAR_LIPOPROTEIN"/>
    <property type="match status" value="1"/>
</dbReference>
<dbReference type="Pfam" id="PF00496">
    <property type="entry name" value="SBP_bac_5"/>
    <property type="match status" value="1"/>
</dbReference>
<gene>
    <name evidence="3" type="ORF">AWH48_02855</name>
</gene>
<proteinExistence type="predicted"/>
<dbReference type="GO" id="GO:0030288">
    <property type="term" value="C:outer membrane-bounded periplasmic space"/>
    <property type="evidence" value="ECO:0007669"/>
    <property type="project" value="TreeGrafter"/>
</dbReference>
<organism evidence="3 4">
    <name type="scientific">Domibacillus aminovorans</name>
    <dbReference type="NCBI Taxonomy" id="29332"/>
    <lineage>
        <taxon>Bacteria</taxon>
        <taxon>Bacillati</taxon>
        <taxon>Bacillota</taxon>
        <taxon>Bacilli</taxon>
        <taxon>Bacillales</taxon>
        <taxon>Bacillaceae</taxon>
        <taxon>Domibacillus</taxon>
    </lineage>
</organism>
<dbReference type="GO" id="GO:0016151">
    <property type="term" value="F:nickel cation binding"/>
    <property type="evidence" value="ECO:0007669"/>
    <property type="project" value="InterPro"/>
</dbReference>
<reference evidence="3 4" key="1">
    <citation type="submission" date="2016-01" db="EMBL/GenBank/DDBJ databases">
        <title>Investigation of taxonomic status of Bacillus aminovorans.</title>
        <authorList>
            <person name="Verma A."/>
            <person name="Pal Y."/>
            <person name="Krishnamurthi S."/>
        </authorList>
    </citation>
    <scope>NUCLEOTIDE SEQUENCE [LARGE SCALE GENOMIC DNA]</scope>
    <source>
        <strain evidence="3 4">DSM 4337</strain>
    </source>
</reference>
<dbReference type="Gene3D" id="3.10.105.10">
    <property type="entry name" value="Dipeptide-binding Protein, Domain 3"/>
    <property type="match status" value="1"/>
</dbReference>
<comment type="caution">
    <text evidence="3">The sequence shown here is derived from an EMBL/GenBank/DDBJ whole genome shotgun (WGS) entry which is preliminary data.</text>
</comment>
<dbReference type="EMBL" id="LQWZ01000012">
    <property type="protein sequence ID" value="OAH57961.1"/>
    <property type="molecule type" value="Genomic_DNA"/>
</dbReference>
<evidence type="ECO:0000259" key="2">
    <source>
        <dbReference type="Pfam" id="PF00496"/>
    </source>
</evidence>
<feature type="transmembrane region" description="Helical" evidence="1">
    <location>
        <begin position="12"/>
        <end position="30"/>
    </location>
</feature>
<dbReference type="GO" id="GO:0043190">
    <property type="term" value="C:ATP-binding cassette (ABC) transporter complex"/>
    <property type="evidence" value="ECO:0007669"/>
    <property type="project" value="InterPro"/>
</dbReference>
<evidence type="ECO:0000256" key="1">
    <source>
        <dbReference type="SAM" id="Phobius"/>
    </source>
</evidence>
<protein>
    <submittedName>
        <fullName evidence="3">Nickel ABC transporter substrate-binding protein</fullName>
    </submittedName>
</protein>
<dbReference type="PANTHER" id="PTHR30290:SF37">
    <property type="entry name" value="NICKEL-BINDING PERIPLASMIC PROTEIN"/>
    <property type="match status" value="1"/>
</dbReference>
<dbReference type="RefSeq" id="WP_063974791.1">
    <property type="nucleotide sequence ID" value="NZ_LQWZ01000012.1"/>
</dbReference>
<dbReference type="InterPro" id="IPR011980">
    <property type="entry name" value="CntA-like"/>
</dbReference>
<keyword evidence="1" id="KW-0472">Membrane</keyword>
<dbReference type="GO" id="GO:0020037">
    <property type="term" value="F:heme binding"/>
    <property type="evidence" value="ECO:0007669"/>
    <property type="project" value="InterPro"/>
</dbReference>
<dbReference type="InterPro" id="IPR000914">
    <property type="entry name" value="SBP_5_dom"/>
</dbReference>